<dbReference type="PATRIC" id="fig|1671680.3.peg.763"/>
<evidence type="ECO:0000256" key="1">
    <source>
        <dbReference type="SAM" id="Phobius"/>
    </source>
</evidence>
<keyword evidence="4" id="KW-1185">Reference proteome</keyword>
<accession>A0A162GJC3</accession>
<dbReference type="Proteomes" id="UP000076717">
    <property type="component" value="Unassembled WGS sequence"/>
</dbReference>
<dbReference type="EMBL" id="CP047186">
    <property type="protein sequence ID" value="QHC54467.1"/>
    <property type="molecule type" value="Genomic_DNA"/>
</dbReference>
<dbReference type="OrthoDB" id="9787026at2"/>
<keyword evidence="1" id="KW-1133">Transmembrane helix</keyword>
<sequence>MMITQSFLYNAIFFTYALVLENFYGVEQSAVSYFFFPFAIGNLIGPLVLRHLFDVWRRRKMIFLTYGVTATTAARRPSATSSERA</sequence>
<proteinExistence type="predicted"/>
<name>A0A162GJC3_9MICO</name>
<dbReference type="InterPro" id="IPR036259">
    <property type="entry name" value="MFS_trans_sf"/>
</dbReference>
<evidence type="ECO:0000313" key="5">
    <source>
        <dbReference type="Proteomes" id="UP000465031"/>
    </source>
</evidence>
<gene>
    <name evidence="2" type="ORF">ACH61_00716</name>
    <name evidence="3" type="ORF">GSU10_01515</name>
</gene>
<evidence type="ECO:0000313" key="2">
    <source>
        <dbReference type="EMBL" id="KZX22149.1"/>
    </source>
</evidence>
<feature type="transmembrane region" description="Helical" evidence="1">
    <location>
        <begin position="7"/>
        <end position="24"/>
    </location>
</feature>
<dbReference type="Proteomes" id="UP000465031">
    <property type="component" value="Chromosome"/>
</dbReference>
<dbReference type="KEGG" id="rte:GSU10_01515"/>
<keyword evidence="1" id="KW-0812">Transmembrane</keyword>
<feature type="transmembrane region" description="Helical" evidence="1">
    <location>
        <begin position="30"/>
        <end position="53"/>
    </location>
</feature>
<reference evidence="2 4" key="1">
    <citation type="submission" date="2015-08" db="EMBL/GenBank/DDBJ databases">
        <title>Draft Genome Sequence of Rathayibacter sp. Strain VKM Ac-2596 Isolated from Leaf Gall Induced by Plant-Parasitic Nematodes.</title>
        <authorList>
            <person name="Vasilenko O.V."/>
            <person name="Starodumova I.P."/>
            <person name="Tarlachkov S.V."/>
            <person name="Dorofeeva L.V."/>
            <person name="Evtushenko L.I."/>
        </authorList>
    </citation>
    <scope>NUCLEOTIDE SEQUENCE [LARGE SCALE GENOMIC DNA]</scope>
    <source>
        <strain evidence="2 4">VKM Ac-2596</strain>
    </source>
</reference>
<evidence type="ECO:0000313" key="4">
    <source>
        <dbReference type="Proteomes" id="UP000076717"/>
    </source>
</evidence>
<dbReference type="SUPFAM" id="SSF103473">
    <property type="entry name" value="MFS general substrate transporter"/>
    <property type="match status" value="1"/>
</dbReference>
<reference evidence="3" key="2">
    <citation type="submission" date="2019-12" db="EMBL/GenBank/DDBJ databases">
        <title>Complete and Draft Genome Sequences of New Strains and Members of Some Known Species of the Genus Rathayibacter isolated from Plants.</title>
        <authorList>
            <person name="Tarlachkov S.V."/>
            <person name="Starodumova I.P."/>
            <person name="Dorofeeva L.V."/>
            <person name="Prisyazhnaya N.V."/>
            <person name="Leyn S.A."/>
            <person name="Zlamal J.E."/>
            <person name="Elane M.L."/>
            <person name="Osterman A.L."/>
            <person name="Nadler S.A."/>
            <person name="Subbotin S.A."/>
            <person name="Evtushenko L.I."/>
        </authorList>
    </citation>
    <scope>NUCLEOTIDE SEQUENCE</scope>
    <source>
        <strain evidence="3">VKM Ac-2761</strain>
    </source>
</reference>
<keyword evidence="1" id="KW-0472">Membrane</keyword>
<dbReference type="RefSeq" id="WP_068208592.1">
    <property type="nucleotide sequence ID" value="NZ_CP047186.1"/>
</dbReference>
<reference evidence="5" key="3">
    <citation type="submission" date="2019-12" db="EMBL/GenBank/DDBJ databases">
        <title>Complete and draft genome sequences of new strains and members of some known species of the genus Rathayibacter isolated from plants.</title>
        <authorList>
            <person name="Tarlachkov S.V."/>
            <person name="Starodumova I.P."/>
            <person name="Dorofeeva L.V."/>
            <person name="Prisyazhnaya N.V."/>
            <person name="Leyn S."/>
            <person name="Zlamal J."/>
            <person name="Elan M."/>
            <person name="Osterman A.L."/>
            <person name="Nadler S."/>
            <person name="Subbotin S.A."/>
            <person name="Evtushenko L.I."/>
        </authorList>
    </citation>
    <scope>NUCLEOTIDE SEQUENCE [LARGE SCALE GENOMIC DNA]</scope>
    <source>
        <strain evidence="5">VKM Ac-2761</strain>
    </source>
</reference>
<dbReference type="AlphaFoldDB" id="A0A162GJC3"/>
<evidence type="ECO:0000313" key="3">
    <source>
        <dbReference type="EMBL" id="QHC54467.1"/>
    </source>
</evidence>
<organism evidence="2 4">
    <name type="scientific">Rathayibacter tanaceti</name>
    <dbReference type="NCBI Taxonomy" id="1671680"/>
    <lineage>
        <taxon>Bacteria</taxon>
        <taxon>Bacillati</taxon>
        <taxon>Actinomycetota</taxon>
        <taxon>Actinomycetes</taxon>
        <taxon>Micrococcales</taxon>
        <taxon>Microbacteriaceae</taxon>
        <taxon>Rathayibacter</taxon>
    </lineage>
</organism>
<protein>
    <submittedName>
        <fullName evidence="2">Uncharacterized protein</fullName>
    </submittedName>
</protein>
<dbReference type="Gene3D" id="1.20.1250.20">
    <property type="entry name" value="MFS general substrate transporter like domains"/>
    <property type="match status" value="1"/>
</dbReference>
<dbReference type="EMBL" id="LIIN01000014">
    <property type="protein sequence ID" value="KZX22149.1"/>
    <property type="molecule type" value="Genomic_DNA"/>
</dbReference>